<evidence type="ECO:0000259" key="1">
    <source>
        <dbReference type="Pfam" id="PF10135"/>
    </source>
</evidence>
<dbReference type="OrthoDB" id="8481704at2"/>
<name>A0A429VEJ0_9SPHN</name>
<keyword evidence="3" id="KW-1185">Reference proteome</keyword>
<protein>
    <recommendedName>
        <fullName evidence="1">Flagellar protein FlgJ N-terminal domain-containing protein</fullName>
    </recommendedName>
</protein>
<dbReference type="EMBL" id="RWJF01000001">
    <property type="protein sequence ID" value="RST32261.1"/>
    <property type="molecule type" value="Genomic_DNA"/>
</dbReference>
<dbReference type="InterPro" id="IPR019301">
    <property type="entry name" value="Flagellar_prot_FlgJ_N"/>
</dbReference>
<evidence type="ECO:0000313" key="3">
    <source>
        <dbReference type="Proteomes" id="UP000274661"/>
    </source>
</evidence>
<gene>
    <name evidence="2" type="ORF">HMF7854_12365</name>
</gene>
<reference evidence="2 3" key="1">
    <citation type="submission" date="2018-12" db="EMBL/GenBank/DDBJ databases">
        <title>Sphingomonas sp. HMF7854 Genome sequencing and assembly.</title>
        <authorList>
            <person name="Cha I."/>
            <person name="Kang H."/>
            <person name="Kim H."/>
            <person name="Kang J."/>
            <person name="Joh K."/>
        </authorList>
    </citation>
    <scope>NUCLEOTIDE SEQUENCE [LARGE SCALE GENOMIC DNA]</scope>
    <source>
        <strain evidence="2 3">HMF7854</strain>
    </source>
</reference>
<organism evidence="2 3">
    <name type="scientific">Sphingomonas ginkgonis</name>
    <dbReference type="NCBI Taxonomy" id="2315330"/>
    <lineage>
        <taxon>Bacteria</taxon>
        <taxon>Pseudomonadati</taxon>
        <taxon>Pseudomonadota</taxon>
        <taxon>Alphaproteobacteria</taxon>
        <taxon>Sphingomonadales</taxon>
        <taxon>Sphingomonadaceae</taxon>
        <taxon>Sphingomonas</taxon>
    </lineage>
</organism>
<proteinExistence type="predicted"/>
<dbReference type="Pfam" id="PF10135">
    <property type="entry name" value="Rod-binding"/>
    <property type="match status" value="1"/>
</dbReference>
<dbReference type="AlphaFoldDB" id="A0A429VEJ0"/>
<dbReference type="Proteomes" id="UP000274661">
    <property type="component" value="Unassembled WGS sequence"/>
</dbReference>
<evidence type="ECO:0000313" key="2">
    <source>
        <dbReference type="EMBL" id="RST32261.1"/>
    </source>
</evidence>
<accession>A0A429VEJ0</accession>
<feature type="domain" description="Flagellar protein FlgJ N-terminal" evidence="1">
    <location>
        <begin position="4"/>
        <end position="50"/>
    </location>
</feature>
<comment type="caution">
    <text evidence="2">The sequence shown here is derived from an EMBL/GenBank/DDBJ whole genome shotgun (WGS) entry which is preliminary data.</text>
</comment>
<sequence>MIGSMRQAKLADDAFGSSATDDFREMADARTADNLAAMGQFGIAQLIERQLAGKGGAK</sequence>